<dbReference type="Proteomes" id="UP000799778">
    <property type="component" value="Unassembled WGS sequence"/>
</dbReference>
<reference evidence="1" key="1">
    <citation type="journal article" date="2020" name="Stud. Mycol.">
        <title>101 Dothideomycetes genomes: a test case for predicting lifestyles and emergence of pathogens.</title>
        <authorList>
            <person name="Haridas S."/>
            <person name="Albert R."/>
            <person name="Binder M."/>
            <person name="Bloem J."/>
            <person name="Labutti K."/>
            <person name="Salamov A."/>
            <person name="Andreopoulos B."/>
            <person name="Baker S."/>
            <person name="Barry K."/>
            <person name="Bills G."/>
            <person name="Bluhm B."/>
            <person name="Cannon C."/>
            <person name="Castanera R."/>
            <person name="Culley D."/>
            <person name="Daum C."/>
            <person name="Ezra D."/>
            <person name="Gonzalez J."/>
            <person name="Henrissat B."/>
            <person name="Kuo A."/>
            <person name="Liang C."/>
            <person name="Lipzen A."/>
            <person name="Lutzoni F."/>
            <person name="Magnuson J."/>
            <person name="Mondo S."/>
            <person name="Nolan M."/>
            <person name="Ohm R."/>
            <person name="Pangilinan J."/>
            <person name="Park H.-J."/>
            <person name="Ramirez L."/>
            <person name="Alfaro M."/>
            <person name="Sun H."/>
            <person name="Tritt A."/>
            <person name="Yoshinaga Y."/>
            <person name="Zwiers L.-H."/>
            <person name="Turgeon B."/>
            <person name="Goodwin S."/>
            <person name="Spatafora J."/>
            <person name="Crous P."/>
            <person name="Grigoriev I."/>
        </authorList>
    </citation>
    <scope>NUCLEOTIDE SEQUENCE</scope>
    <source>
        <strain evidence="1">CBS 175.79</strain>
    </source>
</reference>
<dbReference type="AlphaFoldDB" id="A0A6A5XZC9"/>
<dbReference type="GeneID" id="54278840"/>
<dbReference type="EMBL" id="ML978068">
    <property type="protein sequence ID" value="KAF2018167.1"/>
    <property type="molecule type" value="Genomic_DNA"/>
</dbReference>
<gene>
    <name evidence="1" type="ORF">BU24DRAFT_166297</name>
</gene>
<evidence type="ECO:0000313" key="1">
    <source>
        <dbReference type="EMBL" id="KAF2018167.1"/>
    </source>
</evidence>
<evidence type="ECO:0000313" key="2">
    <source>
        <dbReference type="Proteomes" id="UP000799778"/>
    </source>
</evidence>
<protein>
    <submittedName>
        <fullName evidence="1">Uncharacterized protein</fullName>
    </submittedName>
</protein>
<organism evidence="1 2">
    <name type="scientific">Aaosphaeria arxii CBS 175.79</name>
    <dbReference type="NCBI Taxonomy" id="1450172"/>
    <lineage>
        <taxon>Eukaryota</taxon>
        <taxon>Fungi</taxon>
        <taxon>Dikarya</taxon>
        <taxon>Ascomycota</taxon>
        <taxon>Pezizomycotina</taxon>
        <taxon>Dothideomycetes</taxon>
        <taxon>Pleosporomycetidae</taxon>
        <taxon>Pleosporales</taxon>
        <taxon>Pleosporales incertae sedis</taxon>
        <taxon>Aaosphaeria</taxon>
    </lineage>
</organism>
<accession>A0A6A5XZC9</accession>
<name>A0A6A5XZC9_9PLEO</name>
<dbReference type="RefSeq" id="XP_033386506.1">
    <property type="nucleotide sequence ID" value="XM_033521443.1"/>
</dbReference>
<keyword evidence="2" id="KW-1185">Reference proteome</keyword>
<proteinExistence type="predicted"/>
<sequence>MMMVWMMLMEPSTPYSVPTLLFPSCRWAAVLFQLTAGRQNSTFSACLHARWKNDCPRNLLQSSVHLFADNENCTEYCVLYFTTPARSSIPLFHLIYDQSHQW</sequence>